<dbReference type="InterPro" id="IPR002433">
    <property type="entry name" value="Orn_de-COase"/>
</dbReference>
<dbReference type="PANTHER" id="PTHR11482">
    <property type="entry name" value="ARGININE/DIAMINOPIMELATE/ORNITHINE DECARBOXYLASE"/>
    <property type="match status" value="1"/>
</dbReference>
<evidence type="ECO:0000256" key="5">
    <source>
        <dbReference type="ARBA" id="ARBA00023239"/>
    </source>
</evidence>
<dbReference type="Proteomes" id="UP000680865">
    <property type="component" value="Unassembled WGS sequence"/>
</dbReference>
<proteinExistence type="inferred from homology"/>
<comment type="caution">
    <text evidence="11">The sequence shown here is derived from an EMBL/GenBank/DDBJ whole genome shotgun (WGS) entry which is preliminary data.</text>
</comment>
<dbReference type="CDD" id="cd00622">
    <property type="entry name" value="PLPDE_III_ODC"/>
    <property type="match status" value="1"/>
</dbReference>
<dbReference type="PROSITE" id="PS00879">
    <property type="entry name" value="ODR_DC_2_2"/>
    <property type="match status" value="1"/>
</dbReference>
<organism evidence="11 12">
    <name type="scientific">Winogradskya consettensis</name>
    <dbReference type="NCBI Taxonomy" id="113560"/>
    <lineage>
        <taxon>Bacteria</taxon>
        <taxon>Bacillati</taxon>
        <taxon>Actinomycetota</taxon>
        <taxon>Actinomycetes</taxon>
        <taxon>Micromonosporales</taxon>
        <taxon>Micromonosporaceae</taxon>
        <taxon>Winogradskya</taxon>
    </lineage>
</organism>
<gene>
    <name evidence="11" type="ORF">Aco04nite_35980</name>
</gene>
<keyword evidence="5" id="KW-0456">Lyase</keyword>
<accession>A0A919VRC9</accession>
<keyword evidence="4 9" id="KW-0663">Pyridoxal phosphate</keyword>
<dbReference type="GO" id="GO:0005737">
    <property type="term" value="C:cytoplasm"/>
    <property type="evidence" value="ECO:0007669"/>
    <property type="project" value="TreeGrafter"/>
</dbReference>
<evidence type="ECO:0000313" key="12">
    <source>
        <dbReference type="Proteomes" id="UP000680865"/>
    </source>
</evidence>
<dbReference type="EC" id="4.1.1.17" evidence="7"/>
<dbReference type="SUPFAM" id="SSF50621">
    <property type="entry name" value="Alanine racemase C-terminal domain-like"/>
    <property type="match status" value="1"/>
</dbReference>
<evidence type="ECO:0000259" key="10">
    <source>
        <dbReference type="Pfam" id="PF02784"/>
    </source>
</evidence>
<dbReference type="PRINTS" id="PR01179">
    <property type="entry name" value="ODADCRBXLASE"/>
</dbReference>
<dbReference type="PRINTS" id="PR01182">
    <property type="entry name" value="ORNDCRBXLASE"/>
</dbReference>
<dbReference type="InterPro" id="IPR022657">
    <property type="entry name" value="De-COase2_CS"/>
</dbReference>
<comment type="cofactor">
    <cofactor evidence="1 9">
        <name>pyridoxal 5'-phosphate</name>
        <dbReference type="ChEBI" id="CHEBI:597326"/>
    </cofactor>
</comment>
<dbReference type="GO" id="GO:0004586">
    <property type="term" value="F:ornithine decarboxylase activity"/>
    <property type="evidence" value="ECO:0007669"/>
    <property type="project" value="UniProtKB-EC"/>
</dbReference>
<evidence type="ECO:0000256" key="3">
    <source>
        <dbReference type="ARBA" id="ARBA00022793"/>
    </source>
</evidence>
<dbReference type="Gene3D" id="2.40.37.10">
    <property type="entry name" value="Lyase, Ornithine Decarboxylase, Chain A, domain 1"/>
    <property type="match status" value="1"/>
</dbReference>
<dbReference type="FunFam" id="3.20.20.10:FF:000008">
    <property type="entry name" value="Ornithine decarboxylase"/>
    <property type="match status" value="1"/>
</dbReference>
<evidence type="ECO:0000256" key="2">
    <source>
        <dbReference type="ARBA" id="ARBA00008872"/>
    </source>
</evidence>
<evidence type="ECO:0000256" key="6">
    <source>
        <dbReference type="ARBA" id="ARBA00034115"/>
    </source>
</evidence>
<comment type="catalytic activity">
    <reaction evidence="8">
        <text>L-ornithine + H(+) = putrescine + CO2</text>
        <dbReference type="Rhea" id="RHEA:22964"/>
        <dbReference type="ChEBI" id="CHEBI:15378"/>
        <dbReference type="ChEBI" id="CHEBI:16526"/>
        <dbReference type="ChEBI" id="CHEBI:46911"/>
        <dbReference type="ChEBI" id="CHEBI:326268"/>
        <dbReference type="EC" id="4.1.1.17"/>
    </reaction>
</comment>
<sequence length="374" mass="40278">MRQSSAIVATPAPTRAVHPGPVLEMRASRIVAALDGFRTAFPGIRAFYATKCNTHPGVLSTLHNAGSGFEVASVQEVDLLRETGVQPHDMLFSNPVRAREQTARAAEAGVYRFSVDSYEEVRRVAEEAPGSCVYARLITAGDDSVVPSEGKFGVDAAGAVSLLVQARELGLTPYGVTFHMGSQSLHPAALDRPLREVAAIMERLSQVGIKLQMVDIGGGFPARYDEPVPALELFGRVAAAGIARLPYPVEVFAEPGRALVAEAGTFRCRVIGVAERPSGWWAHTDLGVFHGLMEVLESGGNLHYPIHDTRGLRLRRCFHLTGPTCDSQDTWARNVLLSADLREGDELLVSSAGAYTSVYASRFNGFAPPRVVMI</sequence>
<comment type="similarity">
    <text evidence="2">Belongs to the Orn/Lys/Arg decarboxylase class-II family.</text>
</comment>
<feature type="active site" description="Proton donor" evidence="9">
    <location>
        <position position="325"/>
    </location>
</feature>
<evidence type="ECO:0000256" key="9">
    <source>
        <dbReference type="PIRSR" id="PIRSR600183-50"/>
    </source>
</evidence>
<dbReference type="AlphaFoldDB" id="A0A919VRC9"/>
<dbReference type="InterPro" id="IPR009006">
    <property type="entry name" value="Ala_racemase/Decarboxylase_C"/>
</dbReference>
<evidence type="ECO:0000256" key="8">
    <source>
        <dbReference type="ARBA" id="ARBA00049127"/>
    </source>
</evidence>
<feature type="modified residue" description="N6-(pyridoxal phosphate)lysine" evidence="9">
    <location>
        <position position="51"/>
    </location>
</feature>
<evidence type="ECO:0000256" key="4">
    <source>
        <dbReference type="ARBA" id="ARBA00022898"/>
    </source>
</evidence>
<keyword evidence="12" id="KW-1185">Reference proteome</keyword>
<dbReference type="SUPFAM" id="SSF51419">
    <property type="entry name" value="PLP-binding barrel"/>
    <property type="match status" value="1"/>
</dbReference>
<evidence type="ECO:0000256" key="7">
    <source>
        <dbReference type="ARBA" id="ARBA00034138"/>
    </source>
</evidence>
<dbReference type="PANTHER" id="PTHR11482:SF6">
    <property type="entry name" value="ORNITHINE DECARBOXYLASE 1-RELATED"/>
    <property type="match status" value="1"/>
</dbReference>
<dbReference type="EMBL" id="BOQP01000017">
    <property type="protein sequence ID" value="GIM73571.1"/>
    <property type="molecule type" value="Genomic_DNA"/>
</dbReference>
<name>A0A919VRC9_9ACTN</name>
<dbReference type="Gene3D" id="3.20.20.10">
    <property type="entry name" value="Alanine racemase"/>
    <property type="match status" value="1"/>
</dbReference>
<comment type="pathway">
    <text evidence="6">Amine and polyamine biosynthesis; putrescine biosynthesis via L-ornithine pathway; putrescine from L-ornithine: step 1/1.</text>
</comment>
<dbReference type="RefSeq" id="WP_212998363.1">
    <property type="nucleotide sequence ID" value="NZ_BAAATW010000012.1"/>
</dbReference>
<evidence type="ECO:0000256" key="1">
    <source>
        <dbReference type="ARBA" id="ARBA00001933"/>
    </source>
</evidence>
<dbReference type="InterPro" id="IPR022644">
    <property type="entry name" value="De-COase2_N"/>
</dbReference>
<dbReference type="GO" id="GO:0033387">
    <property type="term" value="P:putrescine biosynthetic process from arginine, via ornithine"/>
    <property type="evidence" value="ECO:0007669"/>
    <property type="project" value="TreeGrafter"/>
</dbReference>
<feature type="domain" description="Orn/DAP/Arg decarboxylase 2 N-terminal" evidence="10">
    <location>
        <begin position="29"/>
        <end position="261"/>
    </location>
</feature>
<dbReference type="InterPro" id="IPR022653">
    <property type="entry name" value="De-COase2_pyr-phos_BS"/>
</dbReference>
<dbReference type="Pfam" id="PF02784">
    <property type="entry name" value="Orn_Arg_deC_N"/>
    <property type="match status" value="1"/>
</dbReference>
<evidence type="ECO:0000313" key="11">
    <source>
        <dbReference type="EMBL" id="GIM73571.1"/>
    </source>
</evidence>
<keyword evidence="3" id="KW-0210">Decarboxylase</keyword>
<dbReference type="PROSITE" id="PS00878">
    <property type="entry name" value="ODR_DC_2_1"/>
    <property type="match status" value="1"/>
</dbReference>
<dbReference type="InterPro" id="IPR000183">
    <property type="entry name" value="Orn/DAP/Arg_de-COase"/>
</dbReference>
<dbReference type="InterPro" id="IPR029066">
    <property type="entry name" value="PLP-binding_barrel"/>
</dbReference>
<protein>
    <recommendedName>
        <fullName evidence="7">ornithine decarboxylase</fullName>
        <ecNumber evidence="7">4.1.1.17</ecNumber>
    </recommendedName>
</protein>
<reference evidence="11" key="1">
    <citation type="submission" date="2021-03" db="EMBL/GenBank/DDBJ databases">
        <title>Whole genome shotgun sequence of Actinoplanes consettensis NBRC 14913.</title>
        <authorList>
            <person name="Komaki H."/>
            <person name="Tamura T."/>
        </authorList>
    </citation>
    <scope>NUCLEOTIDE SEQUENCE</scope>
    <source>
        <strain evidence="11">NBRC 14913</strain>
    </source>
</reference>